<keyword evidence="5" id="KW-0862">Zinc</keyword>
<dbReference type="InterPro" id="IPR037138">
    <property type="entry name" value="His_deacetylse_dom_sf"/>
</dbReference>
<reference evidence="8" key="1">
    <citation type="journal article" date="2020" name="MBio">
        <title>Horizontal gene transfer to a defensive symbiont with a reduced genome amongst a multipartite beetle microbiome.</title>
        <authorList>
            <person name="Waterworth S.C."/>
            <person name="Florez L.V."/>
            <person name="Rees E.R."/>
            <person name="Hertweck C."/>
            <person name="Kaltenpoth M."/>
            <person name="Kwan J.C."/>
        </authorList>
    </citation>
    <scope>NUCLEOTIDE SEQUENCE [LARGE SCALE GENOMIC DNA]</scope>
</reference>
<evidence type="ECO:0000313" key="7">
    <source>
        <dbReference type="EMBL" id="KAF1020315.1"/>
    </source>
</evidence>
<dbReference type="SUPFAM" id="SSF52768">
    <property type="entry name" value="Arginase/deacetylase"/>
    <property type="match status" value="1"/>
</dbReference>
<evidence type="ECO:0000313" key="8">
    <source>
        <dbReference type="Proteomes" id="UP000461670"/>
    </source>
</evidence>
<comment type="similarity">
    <text evidence="2">Belongs to the histone deacetylase family.</text>
</comment>
<feature type="domain" description="Histone deacetylase" evidence="6">
    <location>
        <begin position="30"/>
        <end position="318"/>
    </location>
</feature>
<organism evidence="7 8">
    <name type="scientific">Paracidovorax wautersii</name>
    <dbReference type="NCBI Taxonomy" id="1177982"/>
    <lineage>
        <taxon>Bacteria</taxon>
        <taxon>Pseudomonadati</taxon>
        <taxon>Pseudomonadota</taxon>
        <taxon>Betaproteobacteria</taxon>
        <taxon>Burkholderiales</taxon>
        <taxon>Comamonadaceae</taxon>
        <taxon>Paracidovorax</taxon>
    </lineage>
</organism>
<evidence type="ECO:0000256" key="5">
    <source>
        <dbReference type="ARBA" id="ARBA00022833"/>
    </source>
</evidence>
<evidence type="ECO:0000256" key="3">
    <source>
        <dbReference type="ARBA" id="ARBA00022723"/>
    </source>
</evidence>
<protein>
    <submittedName>
        <fullName evidence="7">Acetylpolyamine amidohydrolase</fullName>
    </submittedName>
</protein>
<evidence type="ECO:0000256" key="1">
    <source>
        <dbReference type="ARBA" id="ARBA00001947"/>
    </source>
</evidence>
<dbReference type="GO" id="GO:0040029">
    <property type="term" value="P:epigenetic regulation of gene expression"/>
    <property type="evidence" value="ECO:0007669"/>
    <property type="project" value="TreeGrafter"/>
</dbReference>
<accession>A0A7V8JPW6</accession>
<dbReference type="PANTHER" id="PTHR10625:SF17">
    <property type="entry name" value="HISTONE DEACETYLASE 8"/>
    <property type="match status" value="1"/>
</dbReference>
<dbReference type="EMBL" id="WNDQ01000037">
    <property type="protein sequence ID" value="KAF1020315.1"/>
    <property type="molecule type" value="Genomic_DNA"/>
</dbReference>
<dbReference type="AlphaFoldDB" id="A0A7V8JPW6"/>
<comment type="caution">
    <text evidence="7">The sequence shown here is derived from an EMBL/GenBank/DDBJ whole genome shotgun (WGS) entry which is preliminary data.</text>
</comment>
<dbReference type="PANTHER" id="PTHR10625">
    <property type="entry name" value="HISTONE DEACETYLASE HDAC1-RELATED"/>
    <property type="match status" value="1"/>
</dbReference>
<dbReference type="Pfam" id="PF00850">
    <property type="entry name" value="Hist_deacetyl"/>
    <property type="match status" value="1"/>
</dbReference>
<dbReference type="InterPro" id="IPR023696">
    <property type="entry name" value="Ureohydrolase_dom_sf"/>
</dbReference>
<dbReference type="GO" id="GO:0046872">
    <property type="term" value="F:metal ion binding"/>
    <property type="evidence" value="ECO:0007669"/>
    <property type="project" value="UniProtKB-KW"/>
</dbReference>
<gene>
    <name evidence="7" type="primary">aphA_1</name>
    <name evidence="7" type="ORF">GAK30_02562</name>
</gene>
<dbReference type="PRINTS" id="PR01270">
    <property type="entry name" value="HDASUPER"/>
</dbReference>
<dbReference type="Gene3D" id="3.40.800.20">
    <property type="entry name" value="Histone deacetylase domain"/>
    <property type="match status" value="1"/>
</dbReference>
<evidence type="ECO:0000256" key="4">
    <source>
        <dbReference type="ARBA" id="ARBA00022801"/>
    </source>
</evidence>
<dbReference type="InterPro" id="IPR000286">
    <property type="entry name" value="HDACs"/>
</dbReference>
<evidence type="ECO:0000256" key="2">
    <source>
        <dbReference type="ARBA" id="ARBA00005947"/>
    </source>
</evidence>
<dbReference type="GO" id="GO:0004407">
    <property type="term" value="F:histone deacetylase activity"/>
    <property type="evidence" value="ECO:0007669"/>
    <property type="project" value="TreeGrafter"/>
</dbReference>
<keyword evidence="4 7" id="KW-0378">Hydrolase</keyword>
<dbReference type="Proteomes" id="UP000461670">
    <property type="component" value="Unassembled WGS sequence"/>
</dbReference>
<dbReference type="InterPro" id="IPR023801">
    <property type="entry name" value="His_deacetylse_dom"/>
</dbReference>
<name>A0A7V8JPW6_9BURK</name>
<evidence type="ECO:0000259" key="6">
    <source>
        <dbReference type="Pfam" id="PF00850"/>
    </source>
</evidence>
<sequence length="318" mass="34688">MQAFFAADQLLHDPQQFMRLGRIHKPTDLPARAEALRDALADVGVTLQEPHDWGRAPLEAVHAPHYLDYLETAYPRWQALGQTGLEPGIEVLPNLSPYPAYTSGPPGDVRPPCPSSHIVAQTGYYIGNLACPLGPHSWQAMRRSAHAAVSAAQALCEGERLAYALCRPSGHHAYRDRAGGFCYLNNSAIAAQHLASHLRAGQPSRVAVLDIDVHHGDGTQHIFYTRSDVLTLSIHAATDHYYPFYVGYAQETGHGAGEGFNLNLPLPHGSGNAVFLDAFKTALARLADFQPDAVVLPMGFDTYKDDPIGVFELDFDAY</sequence>
<comment type="cofactor">
    <cofactor evidence="1">
        <name>Zn(2+)</name>
        <dbReference type="ChEBI" id="CHEBI:29105"/>
    </cofactor>
</comment>
<dbReference type="CDD" id="cd10001">
    <property type="entry name" value="HDAC_classII_APAH"/>
    <property type="match status" value="1"/>
</dbReference>
<proteinExistence type="inferred from homology"/>
<dbReference type="GO" id="GO:0016787">
    <property type="term" value="F:hydrolase activity"/>
    <property type="evidence" value="ECO:0007669"/>
    <property type="project" value="UniProtKB-KW"/>
</dbReference>
<keyword evidence="3" id="KW-0479">Metal-binding</keyword>